<dbReference type="RefSeq" id="WP_106771683.1">
    <property type="nucleotide sequence ID" value="NZ_PXYK01000006.1"/>
</dbReference>
<dbReference type="Pfam" id="PF09976">
    <property type="entry name" value="TPR_21"/>
    <property type="match status" value="1"/>
</dbReference>
<evidence type="ECO:0000256" key="1">
    <source>
        <dbReference type="ARBA" id="ARBA00004401"/>
    </source>
</evidence>
<accession>A0A2P7SJA0</accession>
<dbReference type="Proteomes" id="UP000241229">
    <property type="component" value="Unassembled WGS sequence"/>
</dbReference>
<evidence type="ECO:0000256" key="6">
    <source>
        <dbReference type="ARBA" id="ARBA00023186"/>
    </source>
</evidence>
<keyword evidence="2" id="KW-1003">Cell membrane</keyword>
<dbReference type="PANTHER" id="PTHR38035:SF1">
    <property type="entry name" value="ANCILLARY SECYEG TRANSLOCON SUBUNIT"/>
    <property type="match status" value="1"/>
</dbReference>
<dbReference type="InterPro" id="IPR018704">
    <property type="entry name" value="SecYEG/CpoB_TPR"/>
</dbReference>
<reference evidence="11 12" key="1">
    <citation type="submission" date="2018-03" db="EMBL/GenBank/DDBJ databases">
        <title>The draft genome of Mesorhizobium sp. 6GN-30.</title>
        <authorList>
            <person name="Liu L."/>
            <person name="Li L."/>
            <person name="Wang T."/>
            <person name="Zhang X."/>
            <person name="Liang L."/>
        </authorList>
    </citation>
    <scope>NUCLEOTIDE SEQUENCE [LARGE SCALE GENOMIC DNA]</scope>
    <source>
        <strain evidence="11 12">6GN30</strain>
    </source>
</reference>
<comment type="caution">
    <text evidence="11">The sequence shown here is derived from an EMBL/GenBank/DDBJ whole genome shotgun (WGS) entry which is preliminary data.</text>
</comment>
<keyword evidence="5 9" id="KW-0472">Membrane</keyword>
<evidence type="ECO:0000256" key="4">
    <source>
        <dbReference type="ARBA" id="ARBA00022989"/>
    </source>
</evidence>
<keyword evidence="12" id="KW-1185">Reference proteome</keyword>
<feature type="domain" description="Ancillary SecYEG translocon subunit/Cell division coordinator CpoB TPR" evidence="10">
    <location>
        <begin position="20"/>
        <end position="156"/>
    </location>
</feature>
<sequence length="220" mass="23676">MSDDSFIREVNQEIRQEQAKALWNRFGPAAIAVAVVVVLGTAAYVGYQYWVETRANASGDRFSQALTLAGSGKPDEALTELRALETDGYGAYPLLARMRAATVLADKGDLAGAVAEFDKVAADTSIPQVIRDMAKLRAGYILVDTGSYQDVSTRVEVLAADTNTLRHSAREALGLSAWKEGRGKDALAFFEQIVNDEAAPRGLRDRASMMSELIRGSGAS</sequence>
<dbReference type="PANTHER" id="PTHR38035">
    <property type="entry name" value="UPF0070 PROTEIN YFGM"/>
    <property type="match status" value="1"/>
</dbReference>
<dbReference type="InterPro" id="IPR026039">
    <property type="entry name" value="YfgM"/>
</dbReference>
<comment type="similarity">
    <text evidence="7">Belongs to the YfgM family.</text>
</comment>
<keyword evidence="4 9" id="KW-1133">Transmembrane helix</keyword>
<keyword evidence="6" id="KW-0143">Chaperone</keyword>
<keyword evidence="3 9" id="KW-0812">Transmembrane</keyword>
<dbReference type="EMBL" id="PXYK01000006">
    <property type="protein sequence ID" value="PSJ62582.1"/>
    <property type="molecule type" value="Genomic_DNA"/>
</dbReference>
<evidence type="ECO:0000256" key="2">
    <source>
        <dbReference type="ARBA" id="ARBA00022475"/>
    </source>
</evidence>
<proteinExistence type="inferred from homology"/>
<organism evidence="11 12">
    <name type="scientific">Kumtagia ephedrae</name>
    <dbReference type="NCBI Taxonomy" id="2116701"/>
    <lineage>
        <taxon>Bacteria</taxon>
        <taxon>Pseudomonadati</taxon>
        <taxon>Pseudomonadota</taxon>
        <taxon>Alphaproteobacteria</taxon>
        <taxon>Hyphomicrobiales</taxon>
        <taxon>Phyllobacteriaceae</taxon>
        <taxon>Kumtagia</taxon>
    </lineage>
</organism>
<feature type="transmembrane region" description="Helical" evidence="9">
    <location>
        <begin position="26"/>
        <end position="47"/>
    </location>
</feature>
<evidence type="ECO:0000256" key="7">
    <source>
        <dbReference type="ARBA" id="ARBA00024197"/>
    </source>
</evidence>
<comment type="subcellular location">
    <subcellularLocation>
        <location evidence="1">Cell membrane</location>
        <topology evidence="1">Single-pass type II membrane protein</topology>
    </subcellularLocation>
</comment>
<dbReference type="AlphaFoldDB" id="A0A2P7SJA0"/>
<gene>
    <name evidence="11" type="ORF">C7I84_08235</name>
</gene>
<evidence type="ECO:0000259" key="10">
    <source>
        <dbReference type="Pfam" id="PF09976"/>
    </source>
</evidence>
<dbReference type="GO" id="GO:0005886">
    <property type="term" value="C:plasma membrane"/>
    <property type="evidence" value="ECO:0007669"/>
    <property type="project" value="UniProtKB-SubCell"/>
</dbReference>
<dbReference type="InterPro" id="IPR011990">
    <property type="entry name" value="TPR-like_helical_dom_sf"/>
</dbReference>
<evidence type="ECO:0000256" key="8">
    <source>
        <dbReference type="ARBA" id="ARBA00024235"/>
    </source>
</evidence>
<evidence type="ECO:0000256" key="5">
    <source>
        <dbReference type="ARBA" id="ARBA00023136"/>
    </source>
</evidence>
<dbReference type="Gene3D" id="1.25.40.10">
    <property type="entry name" value="Tetratricopeptide repeat domain"/>
    <property type="match status" value="1"/>
</dbReference>
<evidence type="ECO:0000256" key="3">
    <source>
        <dbReference type="ARBA" id="ARBA00022692"/>
    </source>
</evidence>
<evidence type="ECO:0000256" key="9">
    <source>
        <dbReference type="SAM" id="Phobius"/>
    </source>
</evidence>
<protein>
    <recommendedName>
        <fullName evidence="8">Ancillary SecYEG translocon subunit</fullName>
    </recommendedName>
</protein>
<evidence type="ECO:0000313" key="11">
    <source>
        <dbReference type="EMBL" id="PSJ62582.1"/>
    </source>
</evidence>
<dbReference type="OrthoDB" id="7173339at2"/>
<name>A0A2P7SJA0_9HYPH</name>
<evidence type="ECO:0000313" key="12">
    <source>
        <dbReference type="Proteomes" id="UP000241229"/>
    </source>
</evidence>
<dbReference type="GO" id="GO:0044877">
    <property type="term" value="F:protein-containing complex binding"/>
    <property type="evidence" value="ECO:0007669"/>
    <property type="project" value="InterPro"/>
</dbReference>